<sequence length="815" mass="88433">MLLPPVPRFLVRWLLRLAMLVIFVGLPATLIYADRVGIGFGLKEQVEKALRGDNFKTVIGKLRFNPFRGLVAEDVVVSGTTPEGPDFAHIDRLTVSISMSDLMNRQVTIDHLELDGTDVSVPLEPGPNPVRVELRNVNGQFVLIADQMRLSYFDCEFFGIRLSLNGLVRNPGAFHFGNNNSPTAGQAHRELAADIIDSLSKLRFSGSRPEIRLEISGDLADPSTIRVAPISIQSGPIIGPTWRIEGIQAQATVANKILTIPQLQIQGTDGSLNLSGRLENGQFEFELASSMSPKPLMGLFPKTSFARNFIFQEAPQLTVSGTVDITTPAASFFTGSVRAGKFTLKGAKVDTLAADFAWRNGQVFARDVQLWMNGAELVADVLYSPGDFRLRMTNSIPPTLFAPLLGPKEQEFLKQMEFKDNPYVQIEVQGTKPDFASVTGTGTMKLGRTAMRGAWFDSAEAKLEIANRAVSYKDFTIKGRGGTGTGNFVYDFGGQQVRLQNINSSLFPVDVLMWADPKIAEALKPYRFTKAPKVQGGGVISLKDPSGNNLALKLQADGFDYDLLARTLRFGRTTGTVNVVGSKVLVKIGSAKLMDGEAALDANVSTAPNDPTVTASVTVKRVDFAKLTKLYFNYDTSQGVASGTYKFTMRGGLAETMKGEGSIRVEDGKVFAIPFLGPFSDILDKIIPGSGYESAHLATADFRINDGKIITDNLVIQGFGFNLIGSGDIGFLVDKMNLSVRINAKGVPGIVLFPVSKLFEYVSTGSFADPQWRPKIIPRFDSGNAGDATKEPETSGTHPAPQKTNGGDHSNGRQR</sequence>
<keyword evidence="2" id="KW-0472">Membrane</keyword>
<dbReference type="InParanoid" id="A0A146G9N9"/>
<evidence type="ECO:0000256" key="2">
    <source>
        <dbReference type="SAM" id="Phobius"/>
    </source>
</evidence>
<keyword evidence="2" id="KW-1133">Transmembrane helix</keyword>
<evidence type="ECO:0000313" key="3">
    <source>
        <dbReference type="EMBL" id="GAT33368.1"/>
    </source>
</evidence>
<name>A0A146G9N9_TERSA</name>
<dbReference type="STRING" id="690879.TSACC_21783"/>
<dbReference type="PANTHER" id="PTHR30441">
    <property type="entry name" value="DUF748 DOMAIN-CONTAINING PROTEIN"/>
    <property type="match status" value="1"/>
</dbReference>
<gene>
    <name evidence="3" type="ORF">TSACC_21783</name>
</gene>
<keyword evidence="2" id="KW-0812">Transmembrane</keyword>
<organism evidence="3 4">
    <name type="scientific">Terrimicrobium sacchariphilum</name>
    <dbReference type="NCBI Taxonomy" id="690879"/>
    <lineage>
        <taxon>Bacteria</taxon>
        <taxon>Pseudomonadati</taxon>
        <taxon>Verrucomicrobiota</taxon>
        <taxon>Terrimicrobiia</taxon>
        <taxon>Terrimicrobiales</taxon>
        <taxon>Terrimicrobiaceae</taxon>
        <taxon>Terrimicrobium</taxon>
    </lineage>
</organism>
<dbReference type="RefSeq" id="WP_075079108.1">
    <property type="nucleotide sequence ID" value="NZ_BDCO01000002.1"/>
</dbReference>
<protein>
    <submittedName>
        <fullName evidence="3">AsmA-like C-terminal region</fullName>
    </submittedName>
</protein>
<dbReference type="GO" id="GO:0005886">
    <property type="term" value="C:plasma membrane"/>
    <property type="evidence" value="ECO:0007669"/>
    <property type="project" value="TreeGrafter"/>
</dbReference>
<comment type="caution">
    <text evidence="3">The sequence shown here is derived from an EMBL/GenBank/DDBJ whole genome shotgun (WGS) entry which is preliminary data.</text>
</comment>
<accession>A0A146G9N9</accession>
<dbReference type="PANTHER" id="PTHR30441:SF8">
    <property type="entry name" value="DUF748 DOMAIN-CONTAINING PROTEIN"/>
    <property type="match status" value="1"/>
</dbReference>
<feature type="compositionally biased region" description="Polar residues" evidence="1">
    <location>
        <begin position="794"/>
        <end position="808"/>
    </location>
</feature>
<feature type="transmembrane region" description="Helical" evidence="2">
    <location>
        <begin position="13"/>
        <end position="33"/>
    </location>
</feature>
<dbReference type="GO" id="GO:0090313">
    <property type="term" value="P:regulation of protein targeting to membrane"/>
    <property type="evidence" value="ECO:0007669"/>
    <property type="project" value="TreeGrafter"/>
</dbReference>
<dbReference type="AlphaFoldDB" id="A0A146G9N9"/>
<dbReference type="OrthoDB" id="174450at2"/>
<reference evidence="4" key="1">
    <citation type="journal article" date="2017" name="Genome Announc.">
        <title>Draft Genome Sequence of Terrimicrobium sacchariphilum NM-5T, a Facultative Anaerobic Soil Bacterium of the Class Spartobacteria.</title>
        <authorList>
            <person name="Qiu Y.L."/>
            <person name="Tourlousse D.M."/>
            <person name="Matsuura N."/>
            <person name="Ohashi A."/>
            <person name="Sekiguchi Y."/>
        </authorList>
    </citation>
    <scope>NUCLEOTIDE SEQUENCE [LARGE SCALE GENOMIC DNA]</scope>
    <source>
        <strain evidence="4">NM-5</strain>
    </source>
</reference>
<feature type="region of interest" description="Disordered" evidence="1">
    <location>
        <begin position="778"/>
        <end position="815"/>
    </location>
</feature>
<dbReference type="InterPro" id="IPR052894">
    <property type="entry name" value="AsmA-related"/>
</dbReference>
<proteinExistence type="predicted"/>
<evidence type="ECO:0000256" key="1">
    <source>
        <dbReference type="SAM" id="MobiDB-lite"/>
    </source>
</evidence>
<keyword evidence="4" id="KW-1185">Reference proteome</keyword>
<dbReference type="Proteomes" id="UP000076023">
    <property type="component" value="Unassembled WGS sequence"/>
</dbReference>
<evidence type="ECO:0000313" key="4">
    <source>
        <dbReference type="Proteomes" id="UP000076023"/>
    </source>
</evidence>
<dbReference type="EMBL" id="BDCO01000002">
    <property type="protein sequence ID" value="GAT33368.1"/>
    <property type="molecule type" value="Genomic_DNA"/>
</dbReference>